<sequence length="153" mass="16846">MQSRCMAPQNNLYVPGSEEVSCALCKPLHAILVPSFLPLYCINHLPRTRRQFMQHHGVAFFLDRKGSGASGTGSGGTIAAPSTGAGHEKPQYRIDEGKPSSYKTMEGTKLQLMPSLLMLHQIGAHVIEHAHYRMRHDDELEALDVQCKTGIGH</sequence>
<reference evidence="2 3" key="1">
    <citation type="journal article" date="2014" name="Mol. Plant">
        <title>Chromosome Scale Genome Assembly and Transcriptome Profiling of Nannochloropsis gaditana in Nitrogen Depletion.</title>
        <authorList>
            <person name="Corteggiani Carpinelli E."/>
            <person name="Telatin A."/>
            <person name="Vitulo N."/>
            <person name="Forcato C."/>
            <person name="D'Angelo M."/>
            <person name="Schiavon R."/>
            <person name="Vezzi A."/>
            <person name="Giacometti G.M."/>
            <person name="Morosinotto T."/>
            <person name="Valle G."/>
        </authorList>
    </citation>
    <scope>NUCLEOTIDE SEQUENCE [LARGE SCALE GENOMIC DNA]</scope>
    <source>
        <strain evidence="2 3">B-31</strain>
    </source>
</reference>
<comment type="caution">
    <text evidence="2">The sequence shown here is derived from an EMBL/GenBank/DDBJ whole genome shotgun (WGS) entry which is preliminary data.</text>
</comment>
<dbReference type="EMBL" id="AZIL01000698">
    <property type="protein sequence ID" value="EWM26202.1"/>
    <property type="molecule type" value="Genomic_DNA"/>
</dbReference>
<gene>
    <name evidence="2" type="ORF">Naga_100025g8</name>
</gene>
<feature type="region of interest" description="Disordered" evidence="1">
    <location>
        <begin position="68"/>
        <end position="100"/>
    </location>
</feature>
<keyword evidence="3" id="KW-1185">Reference proteome</keyword>
<proteinExistence type="predicted"/>
<dbReference type="Proteomes" id="UP000019335">
    <property type="component" value="Chromosome 9"/>
</dbReference>
<name>W7TJE4_9STRA</name>
<feature type="compositionally biased region" description="Basic and acidic residues" evidence="1">
    <location>
        <begin position="86"/>
        <end position="98"/>
    </location>
</feature>
<organism evidence="2 3">
    <name type="scientific">Nannochloropsis gaditana</name>
    <dbReference type="NCBI Taxonomy" id="72520"/>
    <lineage>
        <taxon>Eukaryota</taxon>
        <taxon>Sar</taxon>
        <taxon>Stramenopiles</taxon>
        <taxon>Ochrophyta</taxon>
        <taxon>Eustigmatophyceae</taxon>
        <taxon>Eustigmatales</taxon>
        <taxon>Monodopsidaceae</taxon>
        <taxon>Nannochloropsis</taxon>
    </lineage>
</organism>
<dbReference type="AlphaFoldDB" id="W7TJE4"/>
<evidence type="ECO:0000313" key="2">
    <source>
        <dbReference type="EMBL" id="EWM26202.1"/>
    </source>
</evidence>
<evidence type="ECO:0000256" key="1">
    <source>
        <dbReference type="SAM" id="MobiDB-lite"/>
    </source>
</evidence>
<accession>W7TJE4</accession>
<evidence type="ECO:0000313" key="3">
    <source>
        <dbReference type="Proteomes" id="UP000019335"/>
    </source>
</evidence>
<protein>
    <submittedName>
        <fullName evidence="2">Uncharacterized protein</fullName>
    </submittedName>
</protein>